<proteinExistence type="predicted"/>
<keyword evidence="2" id="KW-1185">Reference proteome</keyword>
<dbReference type="OrthoDB" id="334783at2"/>
<sequence length="261" mass="29201">MFPAKIDEPPAAYLQTNGEIFAEFGATTQDSGNISYGVTIDNHRYFVKTAGDPDDPKPFSPAPVRQEAVRRAGRLAAEIEHDLLPAYHGLIETPWGPALIFDWRDGDHLGTHLERFRALSADEISEALNQLYDLHDVLTSSGWVEGDFYDGSLLYDFDTQQLTVMDLDDYRPGAYSNDMGRMFGSTRFMAPEQFELGAEIDDRTTAFVMARTALVFLADGTLDRPAFRGTDAQYAVLQEATTTRFDSYQAFYSAWLEASSM</sequence>
<name>A0A4R4PM66_9ACTN</name>
<protein>
    <submittedName>
        <fullName evidence="1">Serine/threonine protein kinase</fullName>
    </submittedName>
</protein>
<dbReference type="Gene3D" id="1.10.510.10">
    <property type="entry name" value="Transferase(Phosphotransferase) domain 1"/>
    <property type="match status" value="1"/>
</dbReference>
<evidence type="ECO:0000313" key="2">
    <source>
        <dbReference type="Proteomes" id="UP000295075"/>
    </source>
</evidence>
<reference evidence="1 2" key="1">
    <citation type="submission" date="2019-03" db="EMBL/GenBank/DDBJ databases">
        <title>Draft genome sequences of novel Actinobacteria.</title>
        <authorList>
            <person name="Sahin N."/>
            <person name="Ay H."/>
            <person name="Saygin H."/>
        </authorList>
    </citation>
    <scope>NUCLEOTIDE SEQUENCE [LARGE SCALE GENOMIC DNA]</scope>
    <source>
        <strain evidence="1 2">JCM 30547</strain>
    </source>
</reference>
<dbReference type="EMBL" id="SMKA01000172">
    <property type="protein sequence ID" value="TDC23113.1"/>
    <property type="molecule type" value="Genomic_DNA"/>
</dbReference>
<dbReference type="SUPFAM" id="SSF56112">
    <property type="entry name" value="Protein kinase-like (PK-like)"/>
    <property type="match status" value="1"/>
</dbReference>
<keyword evidence="1" id="KW-0723">Serine/threonine-protein kinase</keyword>
<comment type="caution">
    <text evidence="1">The sequence shown here is derived from an EMBL/GenBank/DDBJ whole genome shotgun (WGS) entry which is preliminary data.</text>
</comment>
<keyword evidence="1" id="KW-0808">Transferase</keyword>
<dbReference type="GO" id="GO:0004674">
    <property type="term" value="F:protein serine/threonine kinase activity"/>
    <property type="evidence" value="ECO:0007669"/>
    <property type="project" value="UniProtKB-KW"/>
</dbReference>
<dbReference type="Proteomes" id="UP000295075">
    <property type="component" value="Unassembled WGS sequence"/>
</dbReference>
<keyword evidence="1" id="KW-0418">Kinase</keyword>
<organism evidence="1 2">
    <name type="scientific">Kribbella albertanoniae</name>
    <dbReference type="NCBI Taxonomy" id="1266829"/>
    <lineage>
        <taxon>Bacteria</taxon>
        <taxon>Bacillati</taxon>
        <taxon>Actinomycetota</taxon>
        <taxon>Actinomycetes</taxon>
        <taxon>Propionibacteriales</taxon>
        <taxon>Kribbellaceae</taxon>
        <taxon>Kribbella</taxon>
    </lineage>
</organism>
<accession>A0A4R4PM66</accession>
<dbReference type="InterPro" id="IPR011009">
    <property type="entry name" value="Kinase-like_dom_sf"/>
</dbReference>
<gene>
    <name evidence="1" type="ORF">E1261_29230</name>
</gene>
<dbReference type="AlphaFoldDB" id="A0A4R4PM66"/>
<evidence type="ECO:0000313" key="1">
    <source>
        <dbReference type="EMBL" id="TDC23113.1"/>
    </source>
</evidence>
<dbReference type="RefSeq" id="WP_132412152.1">
    <property type="nucleotide sequence ID" value="NZ_SMKA01000172.1"/>
</dbReference>